<dbReference type="GO" id="GO:0015937">
    <property type="term" value="P:coenzyme A biosynthetic process"/>
    <property type="evidence" value="ECO:0007669"/>
    <property type="project" value="UniProtKB-UniRule"/>
</dbReference>
<dbReference type="PANTHER" id="PTHR10695">
    <property type="entry name" value="DEPHOSPHO-COA KINASE-RELATED"/>
    <property type="match status" value="1"/>
</dbReference>
<dbReference type="Gene3D" id="3.40.50.300">
    <property type="entry name" value="P-loop containing nucleotide triphosphate hydrolases"/>
    <property type="match status" value="1"/>
</dbReference>
<dbReference type="EC" id="2.7.1.24" evidence="5 6"/>
<accession>A0A7G1HVA5</accession>
<keyword evidence="5" id="KW-0808">Transferase</keyword>
<dbReference type="RefSeq" id="WP_021930456.1">
    <property type="nucleotide sequence ID" value="NZ_AP023322.1"/>
</dbReference>
<comment type="pathway">
    <text evidence="5">Cofactor biosynthesis; coenzyme A biosynthesis; CoA from (R)-pantothenate: step 5/5.</text>
</comment>
<evidence type="ECO:0000313" key="7">
    <source>
        <dbReference type="EMBL" id="BCI62451.1"/>
    </source>
</evidence>
<keyword evidence="5 7" id="KW-0418">Kinase</keyword>
<dbReference type="Pfam" id="PF01121">
    <property type="entry name" value="CoaE"/>
    <property type="match status" value="1"/>
</dbReference>
<comment type="similarity">
    <text evidence="1 5">Belongs to the CoaE family.</text>
</comment>
<dbReference type="Proteomes" id="UP000594042">
    <property type="component" value="Chromosome"/>
</dbReference>
<evidence type="ECO:0000256" key="5">
    <source>
        <dbReference type="HAMAP-Rule" id="MF_00376"/>
    </source>
</evidence>
<comment type="function">
    <text evidence="5">Catalyzes the phosphorylation of the 3'-hydroxyl group of dephosphocoenzyme A to form coenzyme A.</text>
</comment>
<dbReference type="GO" id="GO:0004140">
    <property type="term" value="F:dephospho-CoA kinase activity"/>
    <property type="evidence" value="ECO:0007669"/>
    <property type="project" value="UniProtKB-UniRule"/>
</dbReference>
<organism evidence="7 8">
    <name type="scientific">Coprobacter secundus subsp. similis</name>
    <dbReference type="NCBI Taxonomy" id="2751153"/>
    <lineage>
        <taxon>Bacteria</taxon>
        <taxon>Pseudomonadati</taxon>
        <taxon>Bacteroidota</taxon>
        <taxon>Bacteroidia</taxon>
        <taxon>Bacteroidales</taxon>
        <taxon>Barnesiellaceae</taxon>
        <taxon>Coprobacter</taxon>
    </lineage>
</organism>
<sequence>MVTIGITGGIGSGKSLISRILKIWGYPIYDTDIEAKKIMDNSDEVKNRLVALLGNIYNNTGLDRSRMASIIFNDQTKLEKVNAIVHPAVRSDFSIWVQKQNTDIAFVESAILYEAGFNKNVAFIWNVSAPLEMRVMRVMKRSSCTREEVLARISKQISDNERNEKSNDIIYNDGIQPVIPQLRTLLAKYEK</sequence>
<evidence type="ECO:0000256" key="6">
    <source>
        <dbReference type="NCBIfam" id="TIGR00152"/>
    </source>
</evidence>
<dbReference type="UniPathway" id="UPA00241">
    <property type="reaction ID" value="UER00356"/>
</dbReference>
<dbReference type="InterPro" id="IPR027417">
    <property type="entry name" value="P-loop_NTPase"/>
</dbReference>
<comment type="subcellular location">
    <subcellularLocation>
        <location evidence="5">Cytoplasm</location>
    </subcellularLocation>
</comment>
<reference evidence="8" key="1">
    <citation type="submission" date="2020-07" db="EMBL/GenBank/DDBJ databases">
        <title>Complete genome sequencing of Coprobacter sp. strain 2CBH44.</title>
        <authorList>
            <person name="Sakamoto M."/>
            <person name="Murakami T."/>
            <person name="Mori H."/>
        </authorList>
    </citation>
    <scope>NUCLEOTIDE SEQUENCE [LARGE SCALE GENOMIC DNA]</scope>
    <source>
        <strain evidence="8">2CBH44</strain>
    </source>
</reference>
<dbReference type="EMBL" id="AP023322">
    <property type="protein sequence ID" value="BCI62451.1"/>
    <property type="molecule type" value="Genomic_DNA"/>
</dbReference>
<dbReference type="GO" id="GO:0005524">
    <property type="term" value="F:ATP binding"/>
    <property type="evidence" value="ECO:0007669"/>
    <property type="project" value="UniProtKB-UniRule"/>
</dbReference>
<dbReference type="KEGG" id="copr:Cop2CBH44_08040"/>
<keyword evidence="5" id="KW-0963">Cytoplasm</keyword>
<evidence type="ECO:0000256" key="3">
    <source>
        <dbReference type="ARBA" id="ARBA00022840"/>
    </source>
</evidence>
<dbReference type="AlphaFoldDB" id="A0A7G1HVA5"/>
<dbReference type="HAMAP" id="MF_00376">
    <property type="entry name" value="Dephospho_CoA_kinase"/>
    <property type="match status" value="1"/>
</dbReference>
<feature type="binding site" evidence="5">
    <location>
        <begin position="11"/>
        <end position="16"/>
    </location>
    <ligand>
        <name>ATP</name>
        <dbReference type="ChEBI" id="CHEBI:30616"/>
    </ligand>
</feature>
<dbReference type="InterPro" id="IPR001977">
    <property type="entry name" value="Depp_CoAkinase"/>
</dbReference>
<proteinExistence type="inferred from homology"/>
<dbReference type="NCBIfam" id="TIGR00152">
    <property type="entry name" value="dephospho-CoA kinase"/>
    <property type="match status" value="1"/>
</dbReference>
<evidence type="ECO:0000256" key="4">
    <source>
        <dbReference type="ARBA" id="ARBA00022993"/>
    </source>
</evidence>
<dbReference type="PANTHER" id="PTHR10695:SF46">
    <property type="entry name" value="BIFUNCTIONAL COENZYME A SYNTHASE-RELATED"/>
    <property type="match status" value="1"/>
</dbReference>
<keyword evidence="4 5" id="KW-0173">Coenzyme A biosynthesis</keyword>
<keyword evidence="3 5" id="KW-0067">ATP-binding</keyword>
<keyword evidence="8" id="KW-1185">Reference proteome</keyword>
<evidence type="ECO:0000256" key="2">
    <source>
        <dbReference type="ARBA" id="ARBA00022741"/>
    </source>
</evidence>
<evidence type="ECO:0000313" key="8">
    <source>
        <dbReference type="Proteomes" id="UP000594042"/>
    </source>
</evidence>
<keyword evidence="2 5" id="KW-0547">Nucleotide-binding</keyword>
<name>A0A7G1HVA5_9BACT</name>
<dbReference type="SUPFAM" id="SSF52540">
    <property type="entry name" value="P-loop containing nucleoside triphosphate hydrolases"/>
    <property type="match status" value="1"/>
</dbReference>
<dbReference type="CDD" id="cd02022">
    <property type="entry name" value="DPCK"/>
    <property type="match status" value="1"/>
</dbReference>
<gene>
    <name evidence="5 7" type="primary">coaE</name>
    <name evidence="7" type="ORF">Cop2CBH44_08040</name>
</gene>
<comment type="catalytic activity">
    <reaction evidence="5">
        <text>3'-dephospho-CoA + ATP = ADP + CoA + H(+)</text>
        <dbReference type="Rhea" id="RHEA:18245"/>
        <dbReference type="ChEBI" id="CHEBI:15378"/>
        <dbReference type="ChEBI" id="CHEBI:30616"/>
        <dbReference type="ChEBI" id="CHEBI:57287"/>
        <dbReference type="ChEBI" id="CHEBI:57328"/>
        <dbReference type="ChEBI" id="CHEBI:456216"/>
        <dbReference type="EC" id="2.7.1.24"/>
    </reaction>
</comment>
<protein>
    <recommendedName>
        <fullName evidence="5 6">Dephospho-CoA kinase</fullName>
        <ecNumber evidence="5 6">2.7.1.24</ecNumber>
    </recommendedName>
    <alternativeName>
        <fullName evidence="5">Dephosphocoenzyme A kinase</fullName>
    </alternativeName>
</protein>
<evidence type="ECO:0000256" key="1">
    <source>
        <dbReference type="ARBA" id="ARBA00009018"/>
    </source>
</evidence>
<dbReference type="PROSITE" id="PS51219">
    <property type="entry name" value="DPCK"/>
    <property type="match status" value="1"/>
</dbReference>
<dbReference type="GO" id="GO:0005737">
    <property type="term" value="C:cytoplasm"/>
    <property type="evidence" value="ECO:0007669"/>
    <property type="project" value="UniProtKB-SubCell"/>
</dbReference>